<dbReference type="SUPFAM" id="SSF159501">
    <property type="entry name" value="EreA/ChaN-like"/>
    <property type="match status" value="1"/>
</dbReference>
<evidence type="ECO:0000256" key="1">
    <source>
        <dbReference type="SAM" id="SignalP"/>
    </source>
</evidence>
<evidence type="ECO:0000313" key="3">
    <source>
        <dbReference type="Proteomes" id="UP000274786"/>
    </source>
</evidence>
<feature type="signal peptide" evidence="1">
    <location>
        <begin position="1"/>
        <end position="21"/>
    </location>
</feature>
<dbReference type="AlphaFoldDB" id="A0A498CHD0"/>
<feature type="chain" id="PRO_5019778136" description="Calcium-binding protein" evidence="1">
    <location>
        <begin position="22"/>
        <end position="274"/>
    </location>
</feature>
<sequence length="274" mass="30329">MKRWLWMAVMVASMVCGTAAAVPAGSVADTATQIVTLAGNHRLVMLGEYHGTAETPLLVADLMERYSRDTAPVRLGLELPMSENAALARYLRSSGDADARAALRTSPFWQVKDDQHDGRRSRDMLALIETLRVLRLQGRDIGVAGYDIEISTYDSDMDRDAAMATHLRQQFNALPAGARMVVLTGNVHAMRHPFADAPPEMKHRTMASYLLDLPLYSVRVEALRGQFWGCMNPCRALTLRELPAQDPVVETDPERSYDVWVHLPALSVGTLTDP</sequence>
<protein>
    <recommendedName>
        <fullName evidence="4">Calcium-binding protein</fullName>
    </recommendedName>
</protein>
<organism evidence="2 3">
    <name type="scientific">Stenotrophomonas rhizophila</name>
    <dbReference type="NCBI Taxonomy" id="216778"/>
    <lineage>
        <taxon>Bacteria</taxon>
        <taxon>Pseudomonadati</taxon>
        <taxon>Pseudomonadota</taxon>
        <taxon>Gammaproteobacteria</taxon>
        <taxon>Lysobacterales</taxon>
        <taxon>Lysobacteraceae</taxon>
        <taxon>Stenotrophomonas</taxon>
    </lineage>
</organism>
<keyword evidence="1" id="KW-0732">Signal</keyword>
<evidence type="ECO:0000313" key="2">
    <source>
        <dbReference type="EMBL" id="RLK51738.1"/>
    </source>
</evidence>
<accession>A0A498CHD0</accession>
<dbReference type="RefSeq" id="WP_226956685.1">
    <property type="nucleotide sequence ID" value="NZ_RCDC01000006.1"/>
</dbReference>
<gene>
    <name evidence="2" type="ORF">BCL79_2881</name>
</gene>
<dbReference type="Gene3D" id="3.40.50.11550">
    <property type="match status" value="1"/>
</dbReference>
<dbReference type="EMBL" id="RCDC01000006">
    <property type="protein sequence ID" value="RLK51738.1"/>
    <property type="molecule type" value="Genomic_DNA"/>
</dbReference>
<proteinExistence type="predicted"/>
<reference evidence="2 3" key="1">
    <citation type="submission" date="2018-10" db="EMBL/GenBank/DDBJ databases">
        <title>Comparative analysis of microorganisms from saline springs in Andes Mountain Range, Colombia.</title>
        <authorList>
            <person name="Rubin E."/>
        </authorList>
    </citation>
    <scope>NUCLEOTIDE SEQUENCE [LARGE SCALE GENOMIC DNA]</scope>
    <source>
        <strain evidence="2 3">USBA GBX 843</strain>
    </source>
</reference>
<comment type="caution">
    <text evidence="2">The sequence shown here is derived from an EMBL/GenBank/DDBJ whole genome shotgun (WGS) entry which is preliminary data.</text>
</comment>
<name>A0A498CHD0_9GAMM</name>
<evidence type="ECO:0008006" key="4">
    <source>
        <dbReference type="Google" id="ProtNLM"/>
    </source>
</evidence>
<dbReference type="Proteomes" id="UP000274786">
    <property type="component" value="Unassembled WGS sequence"/>
</dbReference>